<proteinExistence type="inferred from homology"/>
<gene>
    <name evidence="2" type="ORF">GCM10011487_00160</name>
</gene>
<dbReference type="Pfam" id="PF04519">
    <property type="entry name" value="Bactofilin"/>
    <property type="match status" value="1"/>
</dbReference>
<dbReference type="PANTHER" id="PTHR35024">
    <property type="entry name" value="HYPOTHETICAL CYTOSOLIC PROTEIN"/>
    <property type="match status" value="1"/>
</dbReference>
<keyword evidence="3" id="KW-1185">Reference proteome</keyword>
<evidence type="ECO:0000313" key="3">
    <source>
        <dbReference type="Proteomes" id="UP000445000"/>
    </source>
</evidence>
<evidence type="ECO:0000256" key="1">
    <source>
        <dbReference type="ARBA" id="ARBA00044755"/>
    </source>
</evidence>
<dbReference type="Proteomes" id="UP000445000">
    <property type="component" value="Unassembled WGS sequence"/>
</dbReference>
<evidence type="ECO:0008006" key="4">
    <source>
        <dbReference type="Google" id="ProtNLM"/>
    </source>
</evidence>
<dbReference type="RefSeq" id="WP_161809958.1">
    <property type="nucleotide sequence ID" value="NZ_BLJN01000001.1"/>
</dbReference>
<dbReference type="AlphaFoldDB" id="A0A829Y5C2"/>
<comment type="similarity">
    <text evidence="1">Belongs to the bactofilin family.</text>
</comment>
<dbReference type="PANTHER" id="PTHR35024:SF4">
    <property type="entry name" value="POLYMER-FORMING CYTOSKELETAL PROTEIN"/>
    <property type="match status" value="1"/>
</dbReference>
<name>A0A829Y5C2_9GAMM</name>
<dbReference type="InterPro" id="IPR007607">
    <property type="entry name" value="BacA/B"/>
</dbReference>
<protein>
    <recommendedName>
        <fullName evidence="4">Cell shape determination protein CcmA</fullName>
    </recommendedName>
</protein>
<evidence type="ECO:0000313" key="2">
    <source>
        <dbReference type="EMBL" id="GFE78016.1"/>
    </source>
</evidence>
<dbReference type="EMBL" id="BLJN01000001">
    <property type="protein sequence ID" value="GFE78016.1"/>
    <property type="molecule type" value="Genomic_DNA"/>
</dbReference>
<reference evidence="3" key="1">
    <citation type="submission" date="2020-01" db="EMBL/GenBank/DDBJ databases">
        <title>'Steroidobacter agaridevorans' sp. nov., agar-degrading bacteria isolated from rhizosphere soils.</title>
        <authorList>
            <person name="Ikenaga M."/>
            <person name="Kataoka M."/>
            <person name="Murouchi A."/>
            <person name="Katsuragi S."/>
            <person name="Sakai M."/>
        </authorList>
    </citation>
    <scope>NUCLEOTIDE SEQUENCE [LARGE SCALE GENOMIC DNA]</scope>
    <source>
        <strain evidence="3">YU21-B</strain>
    </source>
</reference>
<sequence length="132" mass="13578">MADTPRRRLADRVSSSPTFVGSGSRFTGDLECAGDLVVGGTVIGDGDVHGALTLSDGSRWEGELRAGNAVIAGEVVGSVSVAEKLELRATARIKGSLKARSIAVAKGAIIEGDMAVTSGTPVVHFEEKRGEK</sequence>
<comment type="caution">
    <text evidence="2">The sequence shown here is derived from an EMBL/GenBank/DDBJ whole genome shotgun (WGS) entry which is preliminary data.</text>
</comment>
<accession>A0A829Y5C2</accession>
<organism evidence="2 3">
    <name type="scientific">Steroidobacter agaridevorans</name>
    <dbReference type="NCBI Taxonomy" id="2695856"/>
    <lineage>
        <taxon>Bacteria</taxon>
        <taxon>Pseudomonadati</taxon>
        <taxon>Pseudomonadota</taxon>
        <taxon>Gammaproteobacteria</taxon>
        <taxon>Steroidobacterales</taxon>
        <taxon>Steroidobacteraceae</taxon>
        <taxon>Steroidobacter</taxon>
    </lineage>
</organism>